<feature type="region of interest" description="Disordered" evidence="1">
    <location>
        <begin position="41"/>
        <end position="67"/>
    </location>
</feature>
<proteinExistence type="predicted"/>
<evidence type="ECO:0000313" key="3">
    <source>
        <dbReference type="Proteomes" id="UP001446871"/>
    </source>
</evidence>
<protein>
    <submittedName>
        <fullName evidence="2">Uncharacterized protein</fullName>
    </submittedName>
</protein>
<reference evidence="2 3" key="1">
    <citation type="submission" date="2023-01" db="EMBL/GenBank/DDBJ databases">
        <title>Analysis of 21 Apiospora genomes using comparative genomics revels a genus with tremendous synthesis potential of carbohydrate active enzymes and secondary metabolites.</title>
        <authorList>
            <person name="Sorensen T."/>
        </authorList>
    </citation>
    <scope>NUCLEOTIDE SEQUENCE [LARGE SCALE GENOMIC DNA]</scope>
    <source>
        <strain evidence="2 3">CBS 83171</strain>
    </source>
</reference>
<evidence type="ECO:0000256" key="1">
    <source>
        <dbReference type="SAM" id="MobiDB-lite"/>
    </source>
</evidence>
<gene>
    <name evidence="2" type="ORF">PG996_001506</name>
</gene>
<organism evidence="2 3">
    <name type="scientific">Apiospora saccharicola</name>
    <dbReference type="NCBI Taxonomy" id="335842"/>
    <lineage>
        <taxon>Eukaryota</taxon>
        <taxon>Fungi</taxon>
        <taxon>Dikarya</taxon>
        <taxon>Ascomycota</taxon>
        <taxon>Pezizomycotina</taxon>
        <taxon>Sordariomycetes</taxon>
        <taxon>Xylariomycetidae</taxon>
        <taxon>Amphisphaeriales</taxon>
        <taxon>Apiosporaceae</taxon>
        <taxon>Apiospora</taxon>
    </lineage>
</organism>
<comment type="caution">
    <text evidence="2">The sequence shown here is derived from an EMBL/GenBank/DDBJ whole genome shotgun (WGS) entry which is preliminary data.</text>
</comment>
<sequence>MVFLITRARLSLKLASSYISRKASKASKFFKKCFESCFPSKKKGERAPLLPQHAEPEENAPEQQLEH</sequence>
<accession>A0ABR1WGV6</accession>
<name>A0ABR1WGV6_9PEZI</name>
<keyword evidence="3" id="KW-1185">Reference proteome</keyword>
<dbReference type="EMBL" id="JAQQWM010000001">
    <property type="protein sequence ID" value="KAK8082725.1"/>
    <property type="molecule type" value="Genomic_DNA"/>
</dbReference>
<dbReference type="Proteomes" id="UP001446871">
    <property type="component" value="Unassembled WGS sequence"/>
</dbReference>
<evidence type="ECO:0000313" key="2">
    <source>
        <dbReference type="EMBL" id="KAK8082725.1"/>
    </source>
</evidence>